<gene>
    <name evidence="3" type="ORF">E4O92_20145</name>
</gene>
<keyword evidence="1 3" id="KW-0378">Hydrolase</keyword>
<evidence type="ECO:0000313" key="4">
    <source>
        <dbReference type="Proteomes" id="UP000297258"/>
    </source>
</evidence>
<dbReference type="OrthoDB" id="8875216at2"/>
<comment type="caution">
    <text evidence="3">The sequence shown here is derived from an EMBL/GenBank/DDBJ whole genome shotgun (WGS) entry which is preliminary data.</text>
</comment>
<reference evidence="3 4" key="1">
    <citation type="submission" date="2019-03" db="EMBL/GenBank/DDBJ databases">
        <title>Draft genome of Massilia hortus sp. nov., a novel bacterial species of the Oxalobacteraceae family.</title>
        <authorList>
            <person name="Peta V."/>
            <person name="Raths R."/>
            <person name="Bucking H."/>
        </authorList>
    </citation>
    <scope>NUCLEOTIDE SEQUENCE [LARGE SCALE GENOMIC DNA]</scope>
    <source>
        <strain evidence="3 4">ONC3</strain>
    </source>
</reference>
<dbReference type="PANTHER" id="PTHR11014:SF63">
    <property type="entry name" value="METALLOPEPTIDASE, PUTATIVE (AFU_ORTHOLOGUE AFUA_6G09600)-RELATED"/>
    <property type="match status" value="1"/>
</dbReference>
<dbReference type="Proteomes" id="UP000297258">
    <property type="component" value="Unassembled WGS sequence"/>
</dbReference>
<proteinExistence type="predicted"/>
<dbReference type="InterPro" id="IPR002933">
    <property type="entry name" value="Peptidase_M20"/>
</dbReference>
<keyword evidence="4" id="KW-1185">Reference proteome</keyword>
<dbReference type="InterPro" id="IPR011650">
    <property type="entry name" value="Peptidase_M20_dimer"/>
</dbReference>
<name>A0A4Y9SWC3_9BURK</name>
<dbReference type="AlphaFoldDB" id="A0A4Y9SWC3"/>
<dbReference type="Gene3D" id="3.30.70.360">
    <property type="match status" value="1"/>
</dbReference>
<dbReference type="SUPFAM" id="SSF53187">
    <property type="entry name" value="Zn-dependent exopeptidases"/>
    <property type="match status" value="1"/>
</dbReference>
<accession>A0A4Y9SWC3</accession>
<dbReference type="Gene3D" id="3.40.630.10">
    <property type="entry name" value="Zn peptidases"/>
    <property type="match status" value="1"/>
</dbReference>
<sequence>MKGLARFIGRSASVIPKIGCPKEEFLTKAKFIRSMTCWRDSIPPIKMMHLTTFDFELFAGFVKTAALALLLAGAAPAEAQDVRAAISGALPVARDAYAYLHTNPELGKKELLAHTYIDAKLRKLGFTQFVTSASAPTAVITVFDTGRPGHTIALRAEMDARPLADNQSEPASHSPRSAIPGVMHNCGHDVHASILLATAALIRTNADHFKGKIVFLFQPAEEVAGGADDIVKDRILEQLGVERIFALHSAPGMPVRTIGLTPGAILAGSNYFTLTLSGRGSHAAAPQDGDDVLLSAMRVAQGLSYAPAREIDIAARPMVLSITKFAGDSGATNVLPSSVEIKGTIRAFEDLTKDAAGAPSLEKLLVDRIGKMGAVYGLHPKWELRPASPPTSNDPALFAKLAPLLTASYSGHVETGQSRGMFSEDFAYYTPIVPALYASLGIAKDGLGTAGVHSMDFTIHPDALSAGIELMIRFAEFGTSDTITWR</sequence>
<dbReference type="Pfam" id="PF07687">
    <property type="entry name" value="M20_dimer"/>
    <property type="match status" value="1"/>
</dbReference>
<evidence type="ECO:0000256" key="1">
    <source>
        <dbReference type="ARBA" id="ARBA00022801"/>
    </source>
</evidence>
<dbReference type="SUPFAM" id="SSF55031">
    <property type="entry name" value="Bacterial exopeptidase dimerisation domain"/>
    <property type="match status" value="1"/>
</dbReference>
<dbReference type="PANTHER" id="PTHR11014">
    <property type="entry name" value="PEPTIDASE M20 FAMILY MEMBER"/>
    <property type="match status" value="1"/>
</dbReference>
<dbReference type="InterPro" id="IPR017439">
    <property type="entry name" value="Amidohydrolase"/>
</dbReference>
<dbReference type="NCBIfam" id="TIGR01891">
    <property type="entry name" value="amidohydrolases"/>
    <property type="match status" value="1"/>
</dbReference>
<evidence type="ECO:0000313" key="3">
    <source>
        <dbReference type="EMBL" id="TFW28943.1"/>
    </source>
</evidence>
<evidence type="ECO:0000259" key="2">
    <source>
        <dbReference type="Pfam" id="PF07687"/>
    </source>
</evidence>
<dbReference type="InterPro" id="IPR036264">
    <property type="entry name" value="Bact_exopeptidase_dim_dom"/>
</dbReference>
<dbReference type="CDD" id="cd03886">
    <property type="entry name" value="M20_Acy1"/>
    <property type="match status" value="1"/>
</dbReference>
<protein>
    <submittedName>
        <fullName evidence="3">Amidohydrolase</fullName>
    </submittedName>
</protein>
<dbReference type="EMBL" id="SPUM01000132">
    <property type="protein sequence ID" value="TFW28943.1"/>
    <property type="molecule type" value="Genomic_DNA"/>
</dbReference>
<dbReference type="GO" id="GO:0016787">
    <property type="term" value="F:hydrolase activity"/>
    <property type="evidence" value="ECO:0007669"/>
    <property type="project" value="UniProtKB-KW"/>
</dbReference>
<organism evidence="3 4">
    <name type="scientific">Massilia horti</name>
    <dbReference type="NCBI Taxonomy" id="2562153"/>
    <lineage>
        <taxon>Bacteria</taxon>
        <taxon>Pseudomonadati</taxon>
        <taxon>Pseudomonadota</taxon>
        <taxon>Betaproteobacteria</taxon>
        <taxon>Burkholderiales</taxon>
        <taxon>Oxalobacteraceae</taxon>
        <taxon>Telluria group</taxon>
        <taxon>Massilia</taxon>
    </lineage>
</organism>
<feature type="domain" description="Peptidase M20 dimerisation" evidence="2">
    <location>
        <begin position="268"/>
        <end position="348"/>
    </location>
</feature>
<dbReference type="Pfam" id="PF01546">
    <property type="entry name" value="Peptidase_M20"/>
    <property type="match status" value="1"/>
</dbReference>